<reference evidence="5" key="2">
    <citation type="submission" date="2023-02" db="EMBL/GenBank/DDBJ databases">
        <authorList>
            <consortium name="DOE Joint Genome Institute"/>
            <person name="Mondo S.J."/>
            <person name="Chang Y."/>
            <person name="Wang Y."/>
            <person name="Ahrendt S."/>
            <person name="Andreopoulos W."/>
            <person name="Barry K."/>
            <person name="Beard J."/>
            <person name="Benny G.L."/>
            <person name="Blankenship S."/>
            <person name="Bonito G."/>
            <person name="Cuomo C."/>
            <person name="Desiro A."/>
            <person name="Gervers K.A."/>
            <person name="Hundley H."/>
            <person name="Kuo A."/>
            <person name="LaButti K."/>
            <person name="Lang B.F."/>
            <person name="Lipzen A."/>
            <person name="O'Donnell K."/>
            <person name="Pangilinan J."/>
            <person name="Reynolds N."/>
            <person name="Sandor L."/>
            <person name="Smith M.W."/>
            <person name="Tsang A."/>
            <person name="Grigoriev I.V."/>
            <person name="Stajich J.E."/>
            <person name="Spatafora J.W."/>
        </authorList>
    </citation>
    <scope>NUCLEOTIDE SEQUENCE</scope>
    <source>
        <strain evidence="5">RSA 2281</strain>
    </source>
</reference>
<accession>A0AAD5K0W7</accession>
<protein>
    <recommendedName>
        <fullName evidence="7">Baeyer-Villiger monooxygenase</fullName>
    </recommendedName>
</protein>
<dbReference type="GO" id="GO:0050661">
    <property type="term" value="F:NADP binding"/>
    <property type="evidence" value="ECO:0007669"/>
    <property type="project" value="InterPro"/>
</dbReference>
<reference evidence="5" key="1">
    <citation type="journal article" date="2022" name="IScience">
        <title>Evolution of zygomycete secretomes and the origins of terrestrial fungal ecologies.</title>
        <authorList>
            <person name="Chang Y."/>
            <person name="Wang Y."/>
            <person name="Mondo S."/>
            <person name="Ahrendt S."/>
            <person name="Andreopoulos W."/>
            <person name="Barry K."/>
            <person name="Beard J."/>
            <person name="Benny G.L."/>
            <person name="Blankenship S."/>
            <person name="Bonito G."/>
            <person name="Cuomo C."/>
            <person name="Desiro A."/>
            <person name="Gervers K.A."/>
            <person name="Hundley H."/>
            <person name="Kuo A."/>
            <person name="LaButti K."/>
            <person name="Lang B.F."/>
            <person name="Lipzen A."/>
            <person name="O'Donnell K."/>
            <person name="Pangilinan J."/>
            <person name="Reynolds N."/>
            <person name="Sandor L."/>
            <person name="Smith M.E."/>
            <person name="Tsang A."/>
            <person name="Grigoriev I.V."/>
            <person name="Stajich J.E."/>
            <person name="Spatafora J.W."/>
        </authorList>
    </citation>
    <scope>NUCLEOTIDE SEQUENCE</scope>
    <source>
        <strain evidence="5">RSA 2281</strain>
    </source>
</reference>
<dbReference type="SUPFAM" id="SSF51905">
    <property type="entry name" value="FAD/NAD(P)-binding domain"/>
    <property type="match status" value="1"/>
</dbReference>
<dbReference type="PANTHER" id="PTHR42877:SF4">
    <property type="entry name" value="FAD_NAD(P)-BINDING DOMAIN-CONTAINING PROTEIN-RELATED"/>
    <property type="match status" value="1"/>
</dbReference>
<evidence type="ECO:0000313" key="6">
    <source>
        <dbReference type="Proteomes" id="UP001209540"/>
    </source>
</evidence>
<name>A0AAD5K0W7_9FUNG</name>
<keyword evidence="4" id="KW-0560">Oxidoreductase</keyword>
<comment type="caution">
    <text evidence="5">The sequence shown here is derived from an EMBL/GenBank/DDBJ whole genome shotgun (WGS) entry which is preliminary data.</text>
</comment>
<dbReference type="Pfam" id="PF00743">
    <property type="entry name" value="FMO-like"/>
    <property type="match status" value="1"/>
</dbReference>
<evidence type="ECO:0000256" key="4">
    <source>
        <dbReference type="ARBA" id="ARBA00023002"/>
    </source>
</evidence>
<dbReference type="AlphaFoldDB" id="A0AAD5K0W7"/>
<dbReference type="GO" id="GO:0050660">
    <property type="term" value="F:flavin adenine dinucleotide binding"/>
    <property type="evidence" value="ECO:0007669"/>
    <property type="project" value="InterPro"/>
</dbReference>
<dbReference type="GO" id="GO:0004499">
    <property type="term" value="F:N,N-dimethylaniline monooxygenase activity"/>
    <property type="evidence" value="ECO:0007669"/>
    <property type="project" value="InterPro"/>
</dbReference>
<dbReference type="InterPro" id="IPR020946">
    <property type="entry name" value="Flavin_mOase-like"/>
</dbReference>
<comment type="similarity">
    <text evidence="1">Belongs to the FAD-binding monooxygenase family.</text>
</comment>
<keyword evidence="3" id="KW-0274">FAD</keyword>
<dbReference type="Gene3D" id="3.50.50.60">
    <property type="entry name" value="FAD/NAD(P)-binding domain"/>
    <property type="match status" value="3"/>
</dbReference>
<dbReference type="PANTHER" id="PTHR42877">
    <property type="entry name" value="L-ORNITHINE N(5)-MONOOXYGENASE-RELATED"/>
    <property type="match status" value="1"/>
</dbReference>
<evidence type="ECO:0000256" key="1">
    <source>
        <dbReference type="ARBA" id="ARBA00010139"/>
    </source>
</evidence>
<organism evidence="5 6">
    <name type="scientific">Phascolomyces articulosus</name>
    <dbReference type="NCBI Taxonomy" id="60185"/>
    <lineage>
        <taxon>Eukaryota</taxon>
        <taxon>Fungi</taxon>
        <taxon>Fungi incertae sedis</taxon>
        <taxon>Mucoromycota</taxon>
        <taxon>Mucoromycotina</taxon>
        <taxon>Mucoromycetes</taxon>
        <taxon>Mucorales</taxon>
        <taxon>Lichtheimiaceae</taxon>
        <taxon>Phascolomyces</taxon>
    </lineage>
</organism>
<evidence type="ECO:0000313" key="5">
    <source>
        <dbReference type="EMBL" id="KAI9249748.1"/>
    </source>
</evidence>
<dbReference type="Proteomes" id="UP001209540">
    <property type="component" value="Unassembled WGS sequence"/>
</dbReference>
<dbReference type="InterPro" id="IPR051209">
    <property type="entry name" value="FAD-bind_Monooxygenase_sf"/>
</dbReference>
<keyword evidence="2" id="KW-0285">Flavoprotein</keyword>
<keyword evidence="6" id="KW-1185">Reference proteome</keyword>
<evidence type="ECO:0000256" key="2">
    <source>
        <dbReference type="ARBA" id="ARBA00022630"/>
    </source>
</evidence>
<proteinExistence type="inferred from homology"/>
<dbReference type="InterPro" id="IPR036188">
    <property type="entry name" value="FAD/NAD-bd_sf"/>
</dbReference>
<gene>
    <name evidence="5" type="ORF">BDA99DRAFT_589938</name>
</gene>
<evidence type="ECO:0000256" key="3">
    <source>
        <dbReference type="ARBA" id="ARBA00022827"/>
    </source>
</evidence>
<sequence>MSFTKNPSIAVIGGGFAGIYAAIKIKKELGIDATIFEASTDIGGAWYANSYPNCGCDIPSHLYSLSSDPNPEWSQLYATRDEIHQYIQDVANKRNLYSQTRLETKVTKSQWLEESRKWKLDLLDCSSNYNELDSHFLTVGAIRVPLVPEQFKHFSGTVVHTAFWDPSINFTNKKVAIIGNGASAIQVVPAVQKWASQLYSYQRSVTWCTKRHQYSYSALMKFIFRWVPFVALLYRLFLFLEAEAGFLNSYKNYKSFGARRYRKKLEDEMRERILKEGRPDLVPVLIPDFAPGCKRLGISDNYLEALCQKNVVVQTNRIKKVNGRTIATEDGDEQDFDILILATGFNVAGFLGHLEVVGKPDVPLNKSWKSEFPGLYKSTMMSGYPNIFMILGPSSYPGTNSALYMGEAQIDYSVSLIKKMRKDKVTAVEPLKEAQEACVEKLKDGFENTVWKGGCTSWYQNAQGHITTFWNSTCLQFRWMLSPPSNYEDFLIYRK</sequence>
<dbReference type="EMBL" id="JAIXMP010000034">
    <property type="protein sequence ID" value="KAI9249748.1"/>
    <property type="molecule type" value="Genomic_DNA"/>
</dbReference>
<evidence type="ECO:0008006" key="7">
    <source>
        <dbReference type="Google" id="ProtNLM"/>
    </source>
</evidence>